<accession>A0A2U3EBL4</accession>
<evidence type="ECO:0000313" key="12">
    <source>
        <dbReference type="EMBL" id="PWI71895.1"/>
    </source>
</evidence>
<keyword evidence="6" id="KW-0812">Transmembrane</keyword>
<name>A0A2U3EBL4_PURLI</name>
<protein>
    <submittedName>
        <fullName evidence="12">Nadh-ubiquinone oxidoreductase b12</fullName>
    </submittedName>
</protein>
<dbReference type="GO" id="GO:0005743">
    <property type="term" value="C:mitochondrial inner membrane"/>
    <property type="evidence" value="ECO:0007669"/>
    <property type="project" value="UniProtKB-SubCell"/>
</dbReference>
<dbReference type="GO" id="GO:0022900">
    <property type="term" value="P:electron transport chain"/>
    <property type="evidence" value="ECO:0007669"/>
    <property type="project" value="InterPro"/>
</dbReference>
<dbReference type="Proteomes" id="UP000245956">
    <property type="component" value="Unassembled WGS sequence"/>
</dbReference>
<gene>
    <name evidence="12" type="ORF">PCL_11989</name>
</gene>
<comment type="caution">
    <text evidence="12">The sequence shown here is derived from an EMBL/GenBank/DDBJ whole genome shotgun (WGS) entry which is preliminary data.</text>
</comment>
<evidence type="ECO:0000256" key="6">
    <source>
        <dbReference type="ARBA" id="ARBA00022692"/>
    </source>
</evidence>
<dbReference type="InterPro" id="IPR012576">
    <property type="entry name" value="NDUFB3"/>
</dbReference>
<evidence type="ECO:0000256" key="9">
    <source>
        <dbReference type="ARBA" id="ARBA00022989"/>
    </source>
</evidence>
<proteinExistence type="inferred from homology"/>
<keyword evidence="10" id="KW-0496">Mitochondrion</keyword>
<evidence type="ECO:0000256" key="2">
    <source>
        <dbReference type="ARBA" id="ARBA00004298"/>
    </source>
</evidence>
<dbReference type="EMBL" id="LCWV01000007">
    <property type="protein sequence ID" value="PWI71895.1"/>
    <property type="molecule type" value="Genomic_DNA"/>
</dbReference>
<keyword evidence="7" id="KW-0999">Mitochondrion inner membrane</keyword>
<evidence type="ECO:0000256" key="5">
    <source>
        <dbReference type="ARBA" id="ARBA00022660"/>
    </source>
</evidence>
<keyword evidence="5" id="KW-0679">Respiratory chain</keyword>
<sequence length="255" mass="27686">MPGKDSGRASRVESIVAGSQLAGRRYQAAAFLARVGGSDDDGGAARRQVSTLEYRSIAETLFRSRVEGKTVPCVAWRRLAVVTSAVWWSRGRDGRDEWPAGADRNVAAQDDAGGPCASSPVAGAGLLCSGRRQVPSAHPRITIAAIPTHDTDPPDCVQSAQLAAMLPTRVLRAARGPKANITGFNMRAFKEAAGQPRYDPWERADAWRFTGPFSRWNRFRGTLPGLGTATVAFAGYCLYEHFFMEDSHHHGEEHH</sequence>
<keyword evidence="9" id="KW-1133">Transmembrane helix</keyword>
<reference evidence="12 13" key="1">
    <citation type="journal article" date="2016" name="Front. Microbiol.">
        <title>Genome and transcriptome sequences reveal the specific parasitism of the nematophagous Purpureocillium lilacinum 36-1.</title>
        <authorList>
            <person name="Xie J."/>
            <person name="Li S."/>
            <person name="Mo C."/>
            <person name="Xiao X."/>
            <person name="Peng D."/>
            <person name="Wang G."/>
            <person name="Xiao Y."/>
        </authorList>
    </citation>
    <scope>NUCLEOTIDE SEQUENCE [LARGE SCALE GENOMIC DNA]</scope>
    <source>
        <strain evidence="12 13">36-1</strain>
    </source>
</reference>
<keyword evidence="12" id="KW-0830">Ubiquinone</keyword>
<comment type="function">
    <text evidence="1">Accessory subunit of the mitochondrial membrane respiratory chain NADH dehydrogenase (Complex I), that is believed not to be involved in catalysis. Complex I functions in the transfer of electrons from NADH to the respiratory chain. The immediate electron acceptor for the enzyme is believed to be ubiquinone.</text>
</comment>
<evidence type="ECO:0000256" key="7">
    <source>
        <dbReference type="ARBA" id="ARBA00022792"/>
    </source>
</evidence>
<evidence type="ECO:0000256" key="8">
    <source>
        <dbReference type="ARBA" id="ARBA00022982"/>
    </source>
</evidence>
<dbReference type="Pfam" id="PF08122">
    <property type="entry name" value="NDUF_B12"/>
    <property type="match status" value="1"/>
</dbReference>
<keyword evidence="11" id="KW-0472">Membrane</keyword>
<evidence type="ECO:0000256" key="1">
    <source>
        <dbReference type="ARBA" id="ARBA00003195"/>
    </source>
</evidence>
<evidence type="ECO:0000313" key="13">
    <source>
        <dbReference type="Proteomes" id="UP000245956"/>
    </source>
</evidence>
<evidence type="ECO:0000256" key="11">
    <source>
        <dbReference type="ARBA" id="ARBA00023136"/>
    </source>
</evidence>
<keyword evidence="4" id="KW-0813">Transport</keyword>
<evidence type="ECO:0000256" key="3">
    <source>
        <dbReference type="ARBA" id="ARBA00005667"/>
    </source>
</evidence>
<comment type="subcellular location">
    <subcellularLocation>
        <location evidence="2">Mitochondrion inner membrane</location>
        <topology evidence="2">Single-pass membrane protein</topology>
        <orientation evidence="2">Matrix side</orientation>
    </subcellularLocation>
</comment>
<evidence type="ECO:0000256" key="10">
    <source>
        <dbReference type="ARBA" id="ARBA00023128"/>
    </source>
</evidence>
<keyword evidence="8" id="KW-0249">Electron transport</keyword>
<dbReference type="AlphaFoldDB" id="A0A2U3EBL4"/>
<organism evidence="12 13">
    <name type="scientific">Purpureocillium lilacinum</name>
    <name type="common">Paecilomyces lilacinus</name>
    <dbReference type="NCBI Taxonomy" id="33203"/>
    <lineage>
        <taxon>Eukaryota</taxon>
        <taxon>Fungi</taxon>
        <taxon>Dikarya</taxon>
        <taxon>Ascomycota</taxon>
        <taxon>Pezizomycotina</taxon>
        <taxon>Sordariomycetes</taxon>
        <taxon>Hypocreomycetidae</taxon>
        <taxon>Hypocreales</taxon>
        <taxon>Ophiocordycipitaceae</taxon>
        <taxon>Purpureocillium</taxon>
    </lineage>
</organism>
<evidence type="ECO:0000256" key="4">
    <source>
        <dbReference type="ARBA" id="ARBA00022448"/>
    </source>
</evidence>
<comment type="similarity">
    <text evidence="3">Belongs to the complex I NDUFB3 subunit family.</text>
</comment>